<sequence>MRLFIGIIIGFIGGSVIGIALSSVIGMAGMLLFQTVLSIKYLSVYVGVVGAVIVPISDFKRYG</sequence>
<keyword evidence="1" id="KW-0472">Membrane</keyword>
<evidence type="ECO:0000313" key="2">
    <source>
        <dbReference type="EMBL" id="UOQ48561.1"/>
    </source>
</evidence>
<organism evidence="2 3">
    <name type="scientific">Gracilibacillus caseinilyticus</name>
    <dbReference type="NCBI Taxonomy" id="2932256"/>
    <lineage>
        <taxon>Bacteria</taxon>
        <taxon>Bacillati</taxon>
        <taxon>Bacillota</taxon>
        <taxon>Bacilli</taxon>
        <taxon>Bacillales</taxon>
        <taxon>Bacillaceae</taxon>
        <taxon>Gracilibacillus</taxon>
    </lineage>
</organism>
<dbReference type="InterPro" id="IPR046001">
    <property type="entry name" value="DUF5957"/>
</dbReference>
<feature type="transmembrane region" description="Helical" evidence="1">
    <location>
        <begin position="7"/>
        <end position="33"/>
    </location>
</feature>
<keyword evidence="1" id="KW-0812">Transmembrane</keyword>
<evidence type="ECO:0000256" key="1">
    <source>
        <dbReference type="SAM" id="Phobius"/>
    </source>
</evidence>
<reference evidence="2 3" key="1">
    <citation type="submission" date="2022-04" db="EMBL/GenBank/DDBJ databases">
        <title>Gracilibacillus sp. isolated from saltern.</title>
        <authorList>
            <person name="Won M."/>
            <person name="Lee C.-M."/>
            <person name="Woen H.-Y."/>
            <person name="Kwon S.-W."/>
        </authorList>
    </citation>
    <scope>NUCLEOTIDE SEQUENCE [LARGE SCALE GENOMIC DNA]</scope>
    <source>
        <strain evidence="2 3">SSWR10-1</strain>
    </source>
</reference>
<dbReference type="Proteomes" id="UP000831782">
    <property type="component" value="Chromosome"/>
</dbReference>
<dbReference type="RefSeq" id="WP_244719251.1">
    <property type="nucleotide sequence ID" value="NZ_CP095072.1"/>
</dbReference>
<gene>
    <name evidence="2" type="ORF">MUN88_21450</name>
</gene>
<dbReference type="EMBL" id="CP095072">
    <property type="protein sequence ID" value="UOQ48561.1"/>
    <property type="molecule type" value="Genomic_DNA"/>
</dbReference>
<evidence type="ECO:0000313" key="3">
    <source>
        <dbReference type="Proteomes" id="UP000831782"/>
    </source>
</evidence>
<accession>A0ABY4EVX3</accession>
<proteinExistence type="predicted"/>
<keyword evidence="3" id="KW-1185">Reference proteome</keyword>
<dbReference type="Pfam" id="PF19382">
    <property type="entry name" value="DUF5957"/>
    <property type="match status" value="1"/>
</dbReference>
<protein>
    <submittedName>
        <fullName evidence="2">DUF5957 family protein</fullName>
    </submittedName>
</protein>
<feature type="transmembrane region" description="Helical" evidence="1">
    <location>
        <begin position="39"/>
        <end position="57"/>
    </location>
</feature>
<keyword evidence="1" id="KW-1133">Transmembrane helix</keyword>
<name>A0ABY4EVX3_9BACI</name>